<dbReference type="Proteomes" id="UP000235786">
    <property type="component" value="Unassembled WGS sequence"/>
</dbReference>
<dbReference type="InterPro" id="IPR036864">
    <property type="entry name" value="Zn2-C6_fun-type_DNA-bd_sf"/>
</dbReference>
<dbReference type="InterPro" id="IPR053175">
    <property type="entry name" value="DHMBA_Reg_Transcription_Factor"/>
</dbReference>
<dbReference type="PANTHER" id="PTHR38791:SF5">
    <property type="entry name" value="TRANSCRIPTION FACTOR DBAG-RELATED"/>
    <property type="match status" value="1"/>
</dbReference>
<evidence type="ECO:0000259" key="3">
    <source>
        <dbReference type="PROSITE" id="PS50048"/>
    </source>
</evidence>
<evidence type="ECO:0000313" key="4">
    <source>
        <dbReference type="EMBL" id="PMD47507.1"/>
    </source>
</evidence>
<protein>
    <recommendedName>
        <fullName evidence="3">Zn(2)-C6 fungal-type domain-containing protein</fullName>
    </recommendedName>
</protein>
<evidence type="ECO:0000313" key="5">
    <source>
        <dbReference type="Proteomes" id="UP000235786"/>
    </source>
</evidence>
<dbReference type="SUPFAM" id="SSF57701">
    <property type="entry name" value="Zn2/Cys6 DNA-binding domain"/>
    <property type="match status" value="1"/>
</dbReference>
<dbReference type="GO" id="GO:0000981">
    <property type="term" value="F:DNA-binding transcription factor activity, RNA polymerase II-specific"/>
    <property type="evidence" value="ECO:0007669"/>
    <property type="project" value="InterPro"/>
</dbReference>
<reference evidence="4 5" key="1">
    <citation type="submission" date="2016-04" db="EMBL/GenBank/DDBJ databases">
        <title>A degradative enzymes factory behind the ericoid mycorrhizal symbiosis.</title>
        <authorList>
            <consortium name="DOE Joint Genome Institute"/>
            <person name="Martino E."/>
            <person name="Morin E."/>
            <person name="Grelet G."/>
            <person name="Kuo A."/>
            <person name="Kohler A."/>
            <person name="Daghino S."/>
            <person name="Barry K."/>
            <person name="Choi C."/>
            <person name="Cichocki N."/>
            <person name="Clum A."/>
            <person name="Copeland A."/>
            <person name="Hainaut M."/>
            <person name="Haridas S."/>
            <person name="Labutti K."/>
            <person name="Lindquist E."/>
            <person name="Lipzen A."/>
            <person name="Khouja H.-R."/>
            <person name="Murat C."/>
            <person name="Ohm R."/>
            <person name="Olson A."/>
            <person name="Spatafora J."/>
            <person name="Veneault-Fourrey C."/>
            <person name="Henrissat B."/>
            <person name="Grigoriev I."/>
            <person name="Martin F."/>
            <person name="Perotto S."/>
        </authorList>
    </citation>
    <scope>NUCLEOTIDE SEQUENCE [LARGE SCALE GENOMIC DNA]</scope>
    <source>
        <strain evidence="4 5">F</strain>
    </source>
</reference>
<dbReference type="Pfam" id="PF00172">
    <property type="entry name" value="Zn_clus"/>
    <property type="match status" value="1"/>
</dbReference>
<organism evidence="4 5">
    <name type="scientific">Hyaloscypha variabilis (strain UAMH 11265 / GT02V1 / F)</name>
    <name type="common">Meliniomyces variabilis</name>
    <dbReference type="NCBI Taxonomy" id="1149755"/>
    <lineage>
        <taxon>Eukaryota</taxon>
        <taxon>Fungi</taxon>
        <taxon>Dikarya</taxon>
        <taxon>Ascomycota</taxon>
        <taxon>Pezizomycotina</taxon>
        <taxon>Leotiomycetes</taxon>
        <taxon>Helotiales</taxon>
        <taxon>Hyaloscyphaceae</taxon>
        <taxon>Hyaloscypha</taxon>
        <taxon>Hyaloscypha variabilis</taxon>
    </lineage>
</organism>
<name>A0A2J6S9R7_HYAVF</name>
<dbReference type="Gene3D" id="4.10.240.10">
    <property type="entry name" value="Zn(2)-C6 fungal-type DNA-binding domain"/>
    <property type="match status" value="1"/>
</dbReference>
<sequence>MVYCGKPSKGCQACRDRKTRCDRATPSCSQCIRAHRDCPGYRNEVDLMFRNESEAVIGKAKAREKSKAIAKSRSQSPIIAGPSGTKKPPLSPNSELRELASTVEPDGGFFVETLAPKFSMFPTTEERALGFFSTNSNTWFRNCDVTDELGSQNSTDEHLLASMSAVGLASFSHSIHAPELMVRARREYVSALQLTNAALRSPTAAKKDSTLFSVMILSIFETVTGNSERSLAAWAEHVNGSAALVKLRGKDQFKTTAGIKMFLQVTSNMMLSCIQRTTAMPEHFIELRKEAEKYVDPDTNPAWGLAQNIFDFTSFRAAVKESKIVGPRAVVAAGLEIDRRFVESFERLPKEWQYKVVYTDDTPDLVWNGNYHVYTQNYMAHIWNGMRVCRIMLHETIRDQLLSASTAITPIFTAFEMAAQNASSLNAMLQMRADILASVPHHTPFSAFGSKPVSLLEGSRAYFVIWPLYLCGAMDVTTKPIRDWVIARLRAIGEAVGIRQAFVVADLLTQQRVIEEWQIKPNPARPEPQHAMASSTEARFEDEEMEE</sequence>
<dbReference type="Pfam" id="PF11951">
    <property type="entry name" value="Fungal_trans_2"/>
    <property type="match status" value="1"/>
</dbReference>
<feature type="region of interest" description="Disordered" evidence="2">
    <location>
        <begin position="521"/>
        <end position="547"/>
    </location>
</feature>
<dbReference type="PANTHER" id="PTHR38791">
    <property type="entry name" value="ZN(II)2CYS6 TRANSCRIPTION FACTOR (EUROFUNG)-RELATED-RELATED"/>
    <property type="match status" value="1"/>
</dbReference>
<keyword evidence="5" id="KW-1185">Reference proteome</keyword>
<dbReference type="PROSITE" id="PS00463">
    <property type="entry name" value="ZN2_CY6_FUNGAL_1"/>
    <property type="match status" value="1"/>
</dbReference>
<dbReference type="SMART" id="SM00066">
    <property type="entry name" value="GAL4"/>
    <property type="match status" value="1"/>
</dbReference>
<dbReference type="InterPro" id="IPR001138">
    <property type="entry name" value="Zn2Cys6_DnaBD"/>
</dbReference>
<dbReference type="AlphaFoldDB" id="A0A2J6S9R7"/>
<feature type="domain" description="Zn(2)-C6 fungal-type" evidence="3">
    <location>
        <begin position="10"/>
        <end position="38"/>
    </location>
</feature>
<dbReference type="PROSITE" id="PS50048">
    <property type="entry name" value="ZN2_CY6_FUNGAL_2"/>
    <property type="match status" value="1"/>
</dbReference>
<gene>
    <name evidence="4" type="ORF">L207DRAFT_416356</name>
</gene>
<dbReference type="CDD" id="cd00067">
    <property type="entry name" value="GAL4"/>
    <property type="match status" value="1"/>
</dbReference>
<proteinExistence type="predicted"/>
<dbReference type="EMBL" id="KZ613938">
    <property type="protein sequence ID" value="PMD47507.1"/>
    <property type="molecule type" value="Genomic_DNA"/>
</dbReference>
<evidence type="ECO:0000256" key="2">
    <source>
        <dbReference type="SAM" id="MobiDB-lite"/>
    </source>
</evidence>
<dbReference type="GO" id="GO:0008270">
    <property type="term" value="F:zinc ion binding"/>
    <property type="evidence" value="ECO:0007669"/>
    <property type="project" value="InterPro"/>
</dbReference>
<accession>A0A2J6S9R7</accession>
<evidence type="ECO:0000256" key="1">
    <source>
        <dbReference type="ARBA" id="ARBA00023242"/>
    </source>
</evidence>
<dbReference type="OrthoDB" id="5429770at2759"/>
<dbReference type="InterPro" id="IPR021858">
    <property type="entry name" value="Fun_TF"/>
</dbReference>
<keyword evidence="1" id="KW-0539">Nucleus</keyword>
<feature type="region of interest" description="Disordered" evidence="2">
    <location>
        <begin position="64"/>
        <end position="93"/>
    </location>
</feature>